<dbReference type="EMBL" id="BGZK01001740">
    <property type="protein sequence ID" value="GBP85487.1"/>
    <property type="molecule type" value="Genomic_DNA"/>
</dbReference>
<reference evidence="1 2" key="1">
    <citation type="journal article" date="2019" name="Commun. Biol.">
        <title>The bagworm genome reveals a unique fibroin gene that provides high tensile strength.</title>
        <authorList>
            <person name="Kono N."/>
            <person name="Nakamura H."/>
            <person name="Ohtoshi R."/>
            <person name="Tomita M."/>
            <person name="Numata K."/>
            <person name="Arakawa K."/>
        </authorList>
    </citation>
    <scope>NUCLEOTIDE SEQUENCE [LARGE SCALE GENOMIC DNA]</scope>
</reference>
<dbReference type="Proteomes" id="UP000299102">
    <property type="component" value="Unassembled WGS sequence"/>
</dbReference>
<sequence>MPVTYKGTDGRIARNYKASVFAVLTRKPKNDIESRAIESSKDGDATQATTAWRANVNCYQSVAMLCDSVCLYEEYVSRKFCVKQFNTAIIMKGVCL</sequence>
<name>A0A4C1ZFU1_EUMVA</name>
<gene>
    <name evidence="1" type="ORF">EVAR_59695_1</name>
</gene>
<protein>
    <submittedName>
        <fullName evidence="1">Uncharacterized protein</fullName>
    </submittedName>
</protein>
<organism evidence="1 2">
    <name type="scientific">Eumeta variegata</name>
    <name type="common">Bagworm moth</name>
    <name type="synonym">Eumeta japonica</name>
    <dbReference type="NCBI Taxonomy" id="151549"/>
    <lineage>
        <taxon>Eukaryota</taxon>
        <taxon>Metazoa</taxon>
        <taxon>Ecdysozoa</taxon>
        <taxon>Arthropoda</taxon>
        <taxon>Hexapoda</taxon>
        <taxon>Insecta</taxon>
        <taxon>Pterygota</taxon>
        <taxon>Neoptera</taxon>
        <taxon>Endopterygota</taxon>
        <taxon>Lepidoptera</taxon>
        <taxon>Glossata</taxon>
        <taxon>Ditrysia</taxon>
        <taxon>Tineoidea</taxon>
        <taxon>Psychidae</taxon>
        <taxon>Oiketicinae</taxon>
        <taxon>Eumeta</taxon>
    </lineage>
</organism>
<accession>A0A4C1ZFU1</accession>
<keyword evidence="2" id="KW-1185">Reference proteome</keyword>
<dbReference type="AlphaFoldDB" id="A0A4C1ZFU1"/>
<evidence type="ECO:0000313" key="2">
    <source>
        <dbReference type="Proteomes" id="UP000299102"/>
    </source>
</evidence>
<comment type="caution">
    <text evidence="1">The sequence shown here is derived from an EMBL/GenBank/DDBJ whole genome shotgun (WGS) entry which is preliminary data.</text>
</comment>
<evidence type="ECO:0000313" key="1">
    <source>
        <dbReference type="EMBL" id="GBP85487.1"/>
    </source>
</evidence>
<proteinExistence type="predicted"/>